<evidence type="ECO:0000256" key="4">
    <source>
        <dbReference type="ARBA" id="ARBA00023034"/>
    </source>
</evidence>
<keyword evidence="6 9" id="KW-0472">Membrane</keyword>
<proteinExistence type="predicted"/>
<dbReference type="GO" id="GO:0000301">
    <property type="term" value="P:retrograde transport, vesicle recycling within Golgi"/>
    <property type="evidence" value="ECO:0007669"/>
    <property type="project" value="TreeGrafter"/>
</dbReference>
<keyword evidence="4" id="KW-0333">Golgi apparatus</keyword>
<feature type="compositionally biased region" description="Basic and acidic residues" evidence="8">
    <location>
        <begin position="19"/>
        <end position="56"/>
    </location>
</feature>
<evidence type="ECO:0000256" key="7">
    <source>
        <dbReference type="SAM" id="Coils"/>
    </source>
</evidence>
<dbReference type="GO" id="GO:0000139">
    <property type="term" value="C:Golgi membrane"/>
    <property type="evidence" value="ECO:0007669"/>
    <property type="project" value="UniProtKB-SubCell"/>
</dbReference>
<dbReference type="AlphaFoldDB" id="A0A6B2L0X0"/>
<evidence type="ECO:0000256" key="2">
    <source>
        <dbReference type="ARBA" id="ARBA00022692"/>
    </source>
</evidence>
<dbReference type="GO" id="GO:0007030">
    <property type="term" value="P:Golgi organization"/>
    <property type="evidence" value="ECO:0007669"/>
    <property type="project" value="InterPro"/>
</dbReference>
<reference evidence="10" key="1">
    <citation type="journal article" date="2020" name="J. Eukaryot. Microbiol.">
        <title>De novo Sequencing, Assembly and Annotation of the Transcriptome for the Free-Living Testate Amoeba Arcella intermedia.</title>
        <authorList>
            <person name="Ribeiro G.M."/>
            <person name="Porfirio-Sousa A.L."/>
            <person name="Maurer-Alcala X.X."/>
            <person name="Katz L.A."/>
            <person name="Lahr D.J.G."/>
        </authorList>
    </citation>
    <scope>NUCLEOTIDE SEQUENCE</scope>
</reference>
<feature type="compositionally biased region" description="Basic and acidic residues" evidence="8">
    <location>
        <begin position="1"/>
        <end position="12"/>
    </location>
</feature>
<dbReference type="PANTHER" id="PTHR13815">
    <property type="entry name" value="GOLGIN-84"/>
    <property type="match status" value="1"/>
</dbReference>
<comment type="subcellular location">
    <subcellularLocation>
        <location evidence="1">Golgi apparatus membrane</location>
        <topology evidence="1">Single-pass membrane protein</topology>
    </subcellularLocation>
</comment>
<evidence type="ECO:0008006" key="11">
    <source>
        <dbReference type="Google" id="ProtNLM"/>
    </source>
</evidence>
<dbReference type="EMBL" id="GIBP01001610">
    <property type="protein sequence ID" value="NDV30579.1"/>
    <property type="molecule type" value="Transcribed_RNA"/>
</dbReference>
<dbReference type="Pfam" id="PF09787">
    <property type="entry name" value="Golgin_A5"/>
    <property type="match status" value="1"/>
</dbReference>
<dbReference type="GO" id="GO:0031985">
    <property type="term" value="C:Golgi cisterna"/>
    <property type="evidence" value="ECO:0007669"/>
    <property type="project" value="TreeGrafter"/>
</dbReference>
<feature type="coiled-coil region" evidence="7">
    <location>
        <begin position="67"/>
        <end position="249"/>
    </location>
</feature>
<dbReference type="PANTHER" id="PTHR13815:SF7">
    <property type="entry name" value="GOLGIN SUBFAMILY A MEMBER 5"/>
    <property type="match status" value="1"/>
</dbReference>
<evidence type="ECO:0000256" key="6">
    <source>
        <dbReference type="ARBA" id="ARBA00023136"/>
    </source>
</evidence>
<dbReference type="InterPro" id="IPR019177">
    <property type="entry name" value="Golgin_subfamily_A_member_5"/>
</dbReference>
<keyword evidence="2 9" id="KW-0812">Transmembrane</keyword>
<protein>
    <recommendedName>
        <fullName evidence="11">Golgin-84</fullName>
    </recommendedName>
</protein>
<evidence type="ECO:0000256" key="5">
    <source>
        <dbReference type="ARBA" id="ARBA00023054"/>
    </source>
</evidence>
<keyword evidence="5 7" id="KW-0175">Coiled coil</keyword>
<feature type="region of interest" description="Disordered" evidence="8">
    <location>
        <begin position="1"/>
        <end position="67"/>
    </location>
</feature>
<organism evidence="10">
    <name type="scientific">Arcella intermedia</name>
    <dbReference type="NCBI Taxonomy" id="1963864"/>
    <lineage>
        <taxon>Eukaryota</taxon>
        <taxon>Amoebozoa</taxon>
        <taxon>Tubulinea</taxon>
        <taxon>Elardia</taxon>
        <taxon>Arcellinida</taxon>
        <taxon>Sphaerothecina</taxon>
        <taxon>Arcellidae</taxon>
        <taxon>Arcella</taxon>
    </lineage>
</organism>
<accession>A0A6B2L0X0</accession>
<evidence type="ECO:0000256" key="9">
    <source>
        <dbReference type="SAM" id="Phobius"/>
    </source>
</evidence>
<evidence type="ECO:0000313" key="10">
    <source>
        <dbReference type="EMBL" id="NDV30579.1"/>
    </source>
</evidence>
<feature type="region of interest" description="Disordered" evidence="8">
    <location>
        <begin position="376"/>
        <end position="401"/>
    </location>
</feature>
<evidence type="ECO:0000256" key="3">
    <source>
        <dbReference type="ARBA" id="ARBA00022989"/>
    </source>
</evidence>
<keyword evidence="3 9" id="KW-1133">Transmembrane helix</keyword>
<feature type="transmembrane region" description="Helical" evidence="9">
    <location>
        <begin position="511"/>
        <end position="531"/>
    </location>
</feature>
<sequence length="559" mass="64320">MEAEALGEKEDSSVGGGKAGEEPEKGQKREEEPEKGQKREEEPEKAPGGKQRREESTAPFNLNSKSSKRLLEQNSLLRQEIKVLNIELKQLAEKYNSEVEAWKEHQLNYVNTKLELNQTVENLNDQINEKERLYSELLIKSSEFEVKCHQLEALRDELKVQLNHVQEDLKNAQVQARTCSGDLLKNREEIEKYAVENARLREEVTGMVKVHRKESTELKEVIGGLREELEKEKEKLVNYKAKAKHLLKIQRENKDSVASINTEELEILDPSSNVSIQQYNTLKQETTKLQQKIQNLQNQNQILKTDLLELQKQNQTETENLSMNFQKSQNLLIDEQRKYNFLKLNHDNLTKQFSIQKENLENTIADLKNQLQNRENEISSLRKQHLSSSRGSSEETSESLSHKLKILTDHLEAKQAQIEALESERAALQLKLEADEEKTHPEHVVIHMEPTSSFPYEATAVRQRSIASLVHKDDTTEASGYVGKVVTAANMLDQFTNLIGFYLRRYPLMRIGALAYLVILHLYIFFVLGLWSSSIPSESQNIEIFDNQNTDIASILPQN</sequence>
<evidence type="ECO:0000256" key="1">
    <source>
        <dbReference type="ARBA" id="ARBA00004194"/>
    </source>
</evidence>
<name>A0A6B2L0X0_9EUKA</name>
<evidence type="ECO:0000256" key="8">
    <source>
        <dbReference type="SAM" id="MobiDB-lite"/>
    </source>
</evidence>